<comment type="similarity">
    <text evidence="1">Belongs to the short-chain fatty acyl-CoA assimilation regulator (ScfR) family.</text>
</comment>
<dbReference type="Gene3D" id="1.10.260.40">
    <property type="entry name" value="lambda repressor-like DNA-binding domains"/>
    <property type="match status" value="1"/>
</dbReference>
<dbReference type="Pfam" id="PF01381">
    <property type="entry name" value="HTH_3"/>
    <property type="match status" value="1"/>
</dbReference>
<organism evidence="3">
    <name type="scientific">mine drainage metagenome</name>
    <dbReference type="NCBI Taxonomy" id="410659"/>
    <lineage>
        <taxon>unclassified sequences</taxon>
        <taxon>metagenomes</taxon>
        <taxon>ecological metagenomes</taxon>
    </lineage>
</organism>
<dbReference type="EMBL" id="MLJW01000514">
    <property type="protein sequence ID" value="OIQ85885.1"/>
    <property type="molecule type" value="Genomic_DNA"/>
</dbReference>
<evidence type="ECO:0000313" key="3">
    <source>
        <dbReference type="EMBL" id="OIQ85885.1"/>
    </source>
</evidence>
<dbReference type="PROSITE" id="PS50943">
    <property type="entry name" value="HTH_CROC1"/>
    <property type="match status" value="1"/>
</dbReference>
<name>A0A1J5RCM6_9ZZZZ</name>
<feature type="domain" description="HTH cro/C1-type" evidence="2">
    <location>
        <begin position="10"/>
        <end position="64"/>
    </location>
</feature>
<dbReference type="SMART" id="SM00530">
    <property type="entry name" value="HTH_XRE"/>
    <property type="match status" value="1"/>
</dbReference>
<dbReference type="Pfam" id="PF06114">
    <property type="entry name" value="Peptidase_M78"/>
    <property type="match status" value="1"/>
</dbReference>
<dbReference type="GO" id="GO:0003677">
    <property type="term" value="F:DNA binding"/>
    <property type="evidence" value="ECO:0007669"/>
    <property type="project" value="InterPro"/>
</dbReference>
<gene>
    <name evidence="3" type="ORF">GALL_322780</name>
</gene>
<protein>
    <submittedName>
        <fullName evidence="3">Helix-turn-helix protein</fullName>
    </submittedName>
</protein>
<dbReference type="InterPro" id="IPR010982">
    <property type="entry name" value="Lambda_DNA-bd_dom_sf"/>
</dbReference>
<reference evidence="3" key="1">
    <citation type="submission" date="2016-10" db="EMBL/GenBank/DDBJ databases">
        <title>Sequence of Gallionella enrichment culture.</title>
        <authorList>
            <person name="Poehlein A."/>
            <person name="Muehling M."/>
            <person name="Daniel R."/>
        </authorList>
    </citation>
    <scope>NUCLEOTIDE SEQUENCE</scope>
</reference>
<dbReference type="PANTHER" id="PTHR43236">
    <property type="entry name" value="ANTITOXIN HIGA1"/>
    <property type="match status" value="1"/>
</dbReference>
<accession>A0A1J5RCM6</accession>
<dbReference type="InterPro" id="IPR001387">
    <property type="entry name" value="Cro/C1-type_HTH"/>
</dbReference>
<comment type="caution">
    <text evidence="3">The sequence shown here is derived from an EMBL/GenBank/DDBJ whole genome shotgun (WGS) entry which is preliminary data.</text>
</comment>
<proteinExistence type="inferred from homology"/>
<dbReference type="SUPFAM" id="SSF47413">
    <property type="entry name" value="lambda repressor-like DNA-binding domains"/>
    <property type="match status" value="1"/>
</dbReference>
<dbReference type="PANTHER" id="PTHR43236:SF2">
    <property type="entry name" value="BLL0069 PROTEIN"/>
    <property type="match status" value="1"/>
</dbReference>
<sequence>MQRVIQSAKLKQSLQALGWTQKDLAAELGVTPQAVTNWIKGVDFPRPDKLLKLATTLRLGFDDLVLSPEQGKPIVAFRKKAGAKTTDVHILKAAGMGSLLTALVPFLPDLRSLRAQISAPTTHYDALQAAASEVRARIGLGERAVLSYQHLIGEFEINGAVIVPVLWGEKQNHKNALHILLPQHQVTFIFLNLDTRLEDFKFWMAHELAHVYTPELAGKEEGEDFADALAGALLFPKSLAEAAYPLAVRQRTTAGEIQELQRQASSHGISLFSVFCEINRYARAHGLPVLRSKDADIHAVRNSTRGQLVSESLFEPAPPAPGAYIAATHSVFRSTFFAALQRMIKSKGTGPGYVQQIMDIPMQDAVALHGELSR</sequence>
<dbReference type="InterPro" id="IPR010359">
    <property type="entry name" value="IrrE_HExxH"/>
</dbReference>
<dbReference type="CDD" id="cd00093">
    <property type="entry name" value="HTH_XRE"/>
    <property type="match status" value="1"/>
</dbReference>
<evidence type="ECO:0000259" key="2">
    <source>
        <dbReference type="PROSITE" id="PS50943"/>
    </source>
</evidence>
<evidence type="ECO:0000256" key="1">
    <source>
        <dbReference type="ARBA" id="ARBA00007227"/>
    </source>
</evidence>
<dbReference type="InterPro" id="IPR052345">
    <property type="entry name" value="Rad_response_metalloprotease"/>
</dbReference>
<dbReference type="AlphaFoldDB" id="A0A1J5RCM6"/>